<evidence type="ECO:0000259" key="7">
    <source>
        <dbReference type="Pfam" id="PF01923"/>
    </source>
</evidence>
<evidence type="ECO:0000256" key="4">
    <source>
        <dbReference type="ARBA" id="ARBA00022741"/>
    </source>
</evidence>
<feature type="domain" description="Cobalamin adenosyltransferase-like" evidence="7">
    <location>
        <begin position="8"/>
        <end position="172"/>
    </location>
</feature>
<comment type="subunit">
    <text evidence="2">Homotrimer.</text>
</comment>
<comment type="similarity">
    <text evidence="1 6">Belongs to the Cob(I)alamin adenosyltransferase family.</text>
</comment>
<dbReference type="Pfam" id="PF01923">
    <property type="entry name" value="Cob_adeno_trans"/>
    <property type="match status" value="1"/>
</dbReference>
<evidence type="ECO:0000256" key="6">
    <source>
        <dbReference type="RuleBase" id="RU366026"/>
    </source>
</evidence>
<dbReference type="PATRIC" id="fig|322095.3.peg.531"/>
<evidence type="ECO:0000313" key="9">
    <source>
        <dbReference type="Proteomes" id="UP000070224"/>
    </source>
</evidence>
<dbReference type="Proteomes" id="UP000070224">
    <property type="component" value="Unassembled WGS sequence"/>
</dbReference>
<dbReference type="GO" id="GO:0008817">
    <property type="term" value="F:corrinoid adenosyltransferase activity"/>
    <property type="evidence" value="ECO:0007669"/>
    <property type="project" value="UniProtKB-UniRule"/>
</dbReference>
<dbReference type="EC" id="2.5.1.17" evidence="6"/>
<dbReference type="UniPathway" id="UPA00148">
    <property type="reaction ID" value="UER00233"/>
</dbReference>
<dbReference type="OrthoDB" id="9778896at2"/>
<dbReference type="PANTHER" id="PTHR12213">
    <property type="entry name" value="CORRINOID ADENOSYLTRANSFERASE"/>
    <property type="match status" value="1"/>
</dbReference>
<comment type="pathway">
    <text evidence="6">Cofactor biosynthesis; adenosylcobalamin biosynthesis; adenosylcobalamin from cob(II)yrinate a,c-diamide: step 2/7.</text>
</comment>
<dbReference type="NCBIfam" id="TIGR00636">
    <property type="entry name" value="PduO_Nterm"/>
    <property type="match status" value="1"/>
</dbReference>
<dbReference type="GO" id="GO:0005524">
    <property type="term" value="F:ATP binding"/>
    <property type="evidence" value="ECO:0007669"/>
    <property type="project" value="UniProtKB-UniRule"/>
</dbReference>
<dbReference type="RefSeq" id="WP_009432873.1">
    <property type="nucleotide sequence ID" value="NZ_KQ960429.1"/>
</dbReference>
<comment type="caution">
    <text evidence="8">The sequence shown here is derived from an EMBL/GenBank/DDBJ whole genome shotgun (WGS) entry which is preliminary data.</text>
</comment>
<comment type="catalytic activity">
    <reaction evidence="6">
        <text>2 cob(II)yrinate a,c diamide + reduced [electron-transfer flavoprotein] + 2 ATP = 2 adenosylcob(III)yrinate a,c-diamide + 2 triphosphate + oxidized [electron-transfer flavoprotein] + 3 H(+)</text>
        <dbReference type="Rhea" id="RHEA:11528"/>
        <dbReference type="Rhea" id="RHEA-COMP:10685"/>
        <dbReference type="Rhea" id="RHEA-COMP:10686"/>
        <dbReference type="ChEBI" id="CHEBI:15378"/>
        <dbReference type="ChEBI" id="CHEBI:18036"/>
        <dbReference type="ChEBI" id="CHEBI:30616"/>
        <dbReference type="ChEBI" id="CHEBI:57692"/>
        <dbReference type="ChEBI" id="CHEBI:58307"/>
        <dbReference type="ChEBI" id="CHEBI:58503"/>
        <dbReference type="ChEBI" id="CHEBI:58537"/>
        <dbReference type="EC" id="2.5.1.17"/>
    </reaction>
</comment>
<dbReference type="Gene3D" id="1.20.1200.10">
    <property type="entry name" value="Cobalamin adenosyltransferase-like"/>
    <property type="match status" value="1"/>
</dbReference>
<dbReference type="STRING" id="322095.HMPREF3185_00541"/>
<dbReference type="InterPro" id="IPR016030">
    <property type="entry name" value="CblAdoTrfase-like"/>
</dbReference>
<gene>
    <name evidence="8" type="ORF">HMPREF3185_00541</name>
</gene>
<dbReference type="EMBL" id="LSDK01000045">
    <property type="protein sequence ID" value="KXB77358.1"/>
    <property type="molecule type" value="Genomic_DNA"/>
</dbReference>
<evidence type="ECO:0000313" key="8">
    <source>
        <dbReference type="EMBL" id="KXB77358.1"/>
    </source>
</evidence>
<dbReference type="GO" id="GO:0009236">
    <property type="term" value="P:cobalamin biosynthetic process"/>
    <property type="evidence" value="ECO:0007669"/>
    <property type="project" value="UniProtKB-UniRule"/>
</dbReference>
<reference evidence="9" key="1">
    <citation type="submission" date="2016-01" db="EMBL/GenBank/DDBJ databases">
        <authorList>
            <person name="Mitreva M."/>
            <person name="Pepin K.H."/>
            <person name="Mihindukulasuriya K.A."/>
            <person name="Fulton R."/>
            <person name="Fronick C."/>
            <person name="O'Laughlin M."/>
            <person name="Miner T."/>
            <person name="Herter B."/>
            <person name="Rosa B.A."/>
            <person name="Cordes M."/>
            <person name="Tomlinson C."/>
            <person name="Wollam A."/>
            <person name="Palsikar V.B."/>
            <person name="Mardis E.R."/>
            <person name="Wilson R.K."/>
        </authorList>
    </citation>
    <scope>NUCLEOTIDE SEQUENCE [LARGE SCALE GENOMIC DNA]</scope>
    <source>
        <strain evidence="9">KA00683</strain>
    </source>
</reference>
<keyword evidence="4 6" id="KW-0547">Nucleotide-binding</keyword>
<evidence type="ECO:0000256" key="5">
    <source>
        <dbReference type="ARBA" id="ARBA00022840"/>
    </source>
</evidence>
<sequence length="191" mass="21861">MDTEKYKLYTKGGDKGRTSLVGGQRVPKYDIRLESYGTIDELNSFVGVLLAYELEEEDKKFLFWLQHKLFSVGGYLATDTTQDDVHTVTSVTESAVARVEREIDRLDDMVPPIKAFILPSGGAITAAAHVCRTVCRRAERIIYRLNSETPLDVNVLRFVNRLSDYFFALARKEVFRINGEEIVWTYDHEDL</sequence>
<dbReference type="InterPro" id="IPR029499">
    <property type="entry name" value="PduO-typ"/>
</dbReference>
<evidence type="ECO:0000256" key="1">
    <source>
        <dbReference type="ARBA" id="ARBA00007487"/>
    </source>
</evidence>
<protein>
    <recommendedName>
        <fullName evidence="6">Corrinoid adenosyltransferase</fullName>
        <ecNumber evidence="6">2.5.1.17</ecNumber>
    </recommendedName>
    <alternativeName>
        <fullName evidence="6">Cob(II)alamin adenosyltransferase</fullName>
    </alternativeName>
    <alternativeName>
        <fullName evidence="6">Cob(II)yrinic acid a,c-diamide adenosyltransferase</fullName>
    </alternativeName>
    <alternativeName>
        <fullName evidence="6">Cobinamide/cobalamin adenosyltransferase</fullName>
    </alternativeName>
</protein>
<comment type="catalytic activity">
    <reaction evidence="6">
        <text>2 cob(II)alamin + reduced [electron-transfer flavoprotein] + 2 ATP = 2 adenosylcob(III)alamin + 2 triphosphate + oxidized [electron-transfer flavoprotein] + 3 H(+)</text>
        <dbReference type="Rhea" id="RHEA:28671"/>
        <dbReference type="Rhea" id="RHEA-COMP:10685"/>
        <dbReference type="Rhea" id="RHEA-COMP:10686"/>
        <dbReference type="ChEBI" id="CHEBI:15378"/>
        <dbReference type="ChEBI" id="CHEBI:16304"/>
        <dbReference type="ChEBI" id="CHEBI:18036"/>
        <dbReference type="ChEBI" id="CHEBI:18408"/>
        <dbReference type="ChEBI" id="CHEBI:30616"/>
        <dbReference type="ChEBI" id="CHEBI:57692"/>
        <dbReference type="ChEBI" id="CHEBI:58307"/>
        <dbReference type="EC" id="2.5.1.17"/>
    </reaction>
</comment>
<dbReference type="InterPro" id="IPR036451">
    <property type="entry name" value="CblAdoTrfase-like_sf"/>
</dbReference>
<evidence type="ECO:0000256" key="2">
    <source>
        <dbReference type="ARBA" id="ARBA00011233"/>
    </source>
</evidence>
<keyword evidence="3 6" id="KW-0808">Transferase</keyword>
<name>A0A134BBM8_9PORP</name>
<dbReference type="AlphaFoldDB" id="A0A134BBM8"/>
<dbReference type="PANTHER" id="PTHR12213:SF0">
    <property type="entry name" value="CORRINOID ADENOSYLTRANSFERASE MMAB"/>
    <property type="match status" value="1"/>
</dbReference>
<dbReference type="FunFam" id="1.20.1200.10:FF:000001">
    <property type="entry name" value="Cob(I)yrinic acid a,c-diamide adenosyltransferase"/>
    <property type="match status" value="1"/>
</dbReference>
<evidence type="ECO:0000256" key="3">
    <source>
        <dbReference type="ARBA" id="ARBA00022679"/>
    </source>
</evidence>
<keyword evidence="9" id="KW-1185">Reference proteome</keyword>
<proteinExistence type="inferred from homology"/>
<dbReference type="SUPFAM" id="SSF89028">
    <property type="entry name" value="Cobalamin adenosyltransferase-like"/>
    <property type="match status" value="1"/>
</dbReference>
<accession>A0A134BBM8</accession>
<keyword evidence="6" id="KW-0169">Cobalamin biosynthesis</keyword>
<organism evidence="8 9">
    <name type="scientific">Porphyromonas somerae</name>
    <dbReference type="NCBI Taxonomy" id="322095"/>
    <lineage>
        <taxon>Bacteria</taxon>
        <taxon>Pseudomonadati</taxon>
        <taxon>Bacteroidota</taxon>
        <taxon>Bacteroidia</taxon>
        <taxon>Bacteroidales</taxon>
        <taxon>Porphyromonadaceae</taxon>
        <taxon>Porphyromonas</taxon>
    </lineage>
</organism>
<keyword evidence="5 6" id="KW-0067">ATP-binding</keyword>